<keyword evidence="2 6" id="KW-0819">tRNA processing</keyword>
<evidence type="ECO:0000256" key="5">
    <source>
        <dbReference type="ARBA" id="ARBA00023134"/>
    </source>
</evidence>
<comment type="caution">
    <text evidence="6">Lacks conserved residue(s) required for the propagation of feature annotation.</text>
</comment>
<protein>
    <recommendedName>
        <fullName evidence="6">tRNA modification GTPase MnmE</fullName>
        <ecNumber evidence="6">3.6.-.-</ecNumber>
    </recommendedName>
</protein>
<dbReference type="AlphaFoldDB" id="A0A940IBV4"/>
<evidence type="ECO:0000256" key="6">
    <source>
        <dbReference type="HAMAP-Rule" id="MF_00379"/>
    </source>
</evidence>
<feature type="binding site" evidence="6">
    <location>
        <position position="81"/>
    </location>
    <ligand>
        <name>(6S)-5-formyl-5,6,7,8-tetrahydrofolate</name>
        <dbReference type="ChEBI" id="CHEBI:57457"/>
    </ligand>
</feature>
<dbReference type="GO" id="GO:0003924">
    <property type="term" value="F:GTPase activity"/>
    <property type="evidence" value="ECO:0007669"/>
    <property type="project" value="UniProtKB-UniRule"/>
</dbReference>
<proteinExistence type="inferred from homology"/>
<evidence type="ECO:0000256" key="7">
    <source>
        <dbReference type="RuleBase" id="RU003313"/>
    </source>
</evidence>
<keyword evidence="3 6" id="KW-0547">Nucleotide-binding</keyword>
<dbReference type="EMBL" id="JADINE010000051">
    <property type="protein sequence ID" value="MBO8407625.1"/>
    <property type="molecule type" value="Genomic_DNA"/>
</dbReference>
<dbReference type="InterPro" id="IPR018948">
    <property type="entry name" value="GTP-bd_TrmE_N"/>
</dbReference>
<dbReference type="Pfam" id="PF01926">
    <property type="entry name" value="MMR_HSR1"/>
    <property type="match status" value="1"/>
</dbReference>
<dbReference type="PANTHER" id="PTHR42714:SF2">
    <property type="entry name" value="TRNA MODIFICATION GTPASE GTPBP3, MITOCHONDRIAL"/>
    <property type="match status" value="1"/>
</dbReference>
<dbReference type="Gene3D" id="3.30.1360.120">
    <property type="entry name" value="Probable tRNA modification gtpase trme, domain 1"/>
    <property type="match status" value="1"/>
</dbReference>
<evidence type="ECO:0000256" key="1">
    <source>
        <dbReference type="ARBA" id="ARBA00011043"/>
    </source>
</evidence>
<dbReference type="NCBIfam" id="TIGR00450">
    <property type="entry name" value="mnmE_trmE_thdF"/>
    <property type="match status" value="1"/>
</dbReference>
<comment type="subcellular location">
    <subcellularLocation>
        <location evidence="6">Cytoplasm</location>
    </subcellularLocation>
</comment>
<accession>A0A940IBV4</accession>
<dbReference type="Proteomes" id="UP000721442">
    <property type="component" value="Unassembled WGS sequence"/>
</dbReference>
<dbReference type="InterPro" id="IPR006073">
    <property type="entry name" value="GTP-bd"/>
</dbReference>
<dbReference type="GO" id="GO:0046872">
    <property type="term" value="F:metal ion binding"/>
    <property type="evidence" value="ECO:0007669"/>
    <property type="project" value="UniProtKB-KW"/>
</dbReference>
<dbReference type="HAMAP" id="MF_00379">
    <property type="entry name" value="GTPase_MnmE"/>
    <property type="match status" value="1"/>
</dbReference>
<feature type="domain" description="TrmE-type G" evidence="8">
    <location>
        <begin position="216"/>
        <end position="360"/>
    </location>
</feature>
<dbReference type="InterPro" id="IPR004520">
    <property type="entry name" value="GTPase_MnmE"/>
</dbReference>
<dbReference type="Pfam" id="PF12631">
    <property type="entry name" value="MnmE_helical"/>
    <property type="match status" value="1"/>
</dbReference>
<dbReference type="GO" id="GO:0005525">
    <property type="term" value="F:GTP binding"/>
    <property type="evidence" value="ECO:0007669"/>
    <property type="project" value="UniProtKB-UniRule"/>
</dbReference>
<dbReference type="PANTHER" id="PTHR42714">
    <property type="entry name" value="TRNA MODIFICATION GTPASE GTPBP3"/>
    <property type="match status" value="1"/>
</dbReference>
<dbReference type="Gene3D" id="1.20.120.430">
    <property type="entry name" value="tRNA modification GTPase MnmE domain 2"/>
    <property type="match status" value="1"/>
</dbReference>
<feature type="binding site" evidence="6">
    <location>
        <position position="23"/>
    </location>
    <ligand>
        <name>(6S)-5-formyl-5,6,7,8-tetrahydrofolate</name>
        <dbReference type="ChEBI" id="CHEBI:57457"/>
    </ligand>
</feature>
<reference evidence="9" key="2">
    <citation type="journal article" date="2021" name="PeerJ">
        <title>Extensive microbial diversity within the chicken gut microbiome revealed by metagenomics and culture.</title>
        <authorList>
            <person name="Gilroy R."/>
            <person name="Ravi A."/>
            <person name="Getino M."/>
            <person name="Pursley I."/>
            <person name="Horton D.L."/>
            <person name="Alikhan N.F."/>
            <person name="Baker D."/>
            <person name="Gharbi K."/>
            <person name="Hall N."/>
            <person name="Watson M."/>
            <person name="Adriaenssens E.M."/>
            <person name="Foster-Nyarko E."/>
            <person name="Jarju S."/>
            <person name="Secka A."/>
            <person name="Antonio M."/>
            <person name="Oren A."/>
            <person name="Chaudhuri R.R."/>
            <person name="La Ragione R."/>
            <person name="Hildebrand F."/>
            <person name="Pallen M.J."/>
        </authorList>
    </citation>
    <scope>NUCLEOTIDE SEQUENCE</scope>
    <source>
        <strain evidence="9">B1-16210</strain>
    </source>
</reference>
<dbReference type="CDD" id="cd14858">
    <property type="entry name" value="TrmE_N"/>
    <property type="match status" value="1"/>
</dbReference>
<dbReference type="NCBIfam" id="NF003661">
    <property type="entry name" value="PRK05291.1-3"/>
    <property type="match status" value="1"/>
</dbReference>
<dbReference type="EC" id="3.6.-.-" evidence="6"/>
<dbReference type="GO" id="GO:0005737">
    <property type="term" value="C:cytoplasm"/>
    <property type="evidence" value="ECO:0007669"/>
    <property type="project" value="UniProtKB-SubCell"/>
</dbReference>
<dbReference type="InterPro" id="IPR031168">
    <property type="entry name" value="G_TrmE"/>
</dbReference>
<keyword evidence="6" id="KW-0963">Cytoplasm</keyword>
<dbReference type="InterPro" id="IPR005225">
    <property type="entry name" value="Small_GTP-bd"/>
</dbReference>
<dbReference type="Pfam" id="PF10396">
    <property type="entry name" value="TrmE_N"/>
    <property type="match status" value="1"/>
</dbReference>
<keyword evidence="5 6" id="KW-0342">GTP-binding</keyword>
<comment type="subunit">
    <text evidence="6">Homodimer. Heterotetramer of two MnmE and two MnmG subunits.</text>
</comment>
<evidence type="ECO:0000259" key="8">
    <source>
        <dbReference type="PROSITE" id="PS51709"/>
    </source>
</evidence>
<dbReference type="InterPro" id="IPR027368">
    <property type="entry name" value="MnmE_dom2"/>
</dbReference>
<feature type="binding site" evidence="6">
    <location>
        <position position="230"/>
    </location>
    <ligand>
        <name>Mg(2+)</name>
        <dbReference type="ChEBI" id="CHEBI:18420"/>
    </ligand>
</feature>
<reference evidence="9" key="1">
    <citation type="submission" date="2020-10" db="EMBL/GenBank/DDBJ databases">
        <authorList>
            <person name="Gilroy R."/>
        </authorList>
    </citation>
    <scope>NUCLEOTIDE SEQUENCE</scope>
    <source>
        <strain evidence="9">B1-16210</strain>
    </source>
</reference>
<feature type="binding site" evidence="6">
    <location>
        <begin position="226"/>
        <end position="231"/>
    </location>
    <ligand>
        <name>GTP</name>
        <dbReference type="ChEBI" id="CHEBI:37565"/>
    </ligand>
</feature>
<dbReference type="GO" id="GO:0002098">
    <property type="term" value="P:tRNA wobble uridine modification"/>
    <property type="evidence" value="ECO:0007669"/>
    <property type="project" value="TreeGrafter"/>
</dbReference>
<organism evidence="9 10">
    <name type="scientific">Candidatus Enterousia excrementavium</name>
    <dbReference type="NCBI Taxonomy" id="2840789"/>
    <lineage>
        <taxon>Bacteria</taxon>
        <taxon>Pseudomonadati</taxon>
        <taxon>Pseudomonadota</taxon>
        <taxon>Alphaproteobacteria</taxon>
        <taxon>Candidatus Enterousia</taxon>
    </lineage>
</organism>
<dbReference type="Gene3D" id="3.40.50.300">
    <property type="entry name" value="P-loop containing nucleotide triphosphate hydrolases"/>
    <property type="match status" value="1"/>
</dbReference>
<name>A0A940IBV4_9PROT</name>
<comment type="function">
    <text evidence="6">Exhibits a very high intrinsic GTPase hydrolysis rate. Involved in the addition of a carboxymethylaminomethyl (cmnm) group at the wobble position (U34) of certain tRNAs, forming tRNA-cmnm(5)s(2)U34.</text>
</comment>
<evidence type="ECO:0000256" key="4">
    <source>
        <dbReference type="ARBA" id="ARBA00022958"/>
    </source>
</evidence>
<keyword evidence="6" id="KW-0460">Magnesium</keyword>
<dbReference type="InterPro" id="IPR027417">
    <property type="entry name" value="P-loop_NTPase"/>
</dbReference>
<feature type="binding site" evidence="6">
    <location>
        <position position="436"/>
    </location>
    <ligand>
        <name>(6S)-5-formyl-5,6,7,8-tetrahydrofolate</name>
        <dbReference type="ChEBI" id="CHEBI:57457"/>
    </ligand>
</feature>
<evidence type="ECO:0000256" key="2">
    <source>
        <dbReference type="ARBA" id="ARBA00022694"/>
    </source>
</evidence>
<dbReference type="SUPFAM" id="SSF52540">
    <property type="entry name" value="P-loop containing nucleoside triphosphate hydrolases"/>
    <property type="match status" value="1"/>
</dbReference>
<feature type="binding site" evidence="6">
    <location>
        <position position="251"/>
    </location>
    <ligand>
        <name>Mg(2+)</name>
        <dbReference type="ChEBI" id="CHEBI:18420"/>
    </ligand>
</feature>
<dbReference type="InterPro" id="IPR027266">
    <property type="entry name" value="TrmE/GcvT-like"/>
</dbReference>
<gene>
    <name evidence="6 9" type="primary">mnmE</name>
    <name evidence="6" type="synonym">trmE</name>
    <name evidence="9" type="ORF">IAC77_04170</name>
</gene>
<dbReference type="NCBIfam" id="TIGR00231">
    <property type="entry name" value="small_GTP"/>
    <property type="match status" value="1"/>
</dbReference>
<comment type="caution">
    <text evidence="9">The sequence shown here is derived from an EMBL/GenBank/DDBJ whole genome shotgun (WGS) entry which is preliminary data.</text>
</comment>
<keyword evidence="6" id="KW-0479">Metal-binding</keyword>
<dbReference type="CDD" id="cd04164">
    <property type="entry name" value="trmE"/>
    <property type="match status" value="1"/>
</dbReference>
<feature type="binding site" evidence="6">
    <location>
        <begin position="245"/>
        <end position="251"/>
    </location>
    <ligand>
        <name>GTP</name>
        <dbReference type="ChEBI" id="CHEBI:37565"/>
    </ligand>
</feature>
<dbReference type="InterPro" id="IPR025867">
    <property type="entry name" value="MnmE_helical"/>
</dbReference>
<evidence type="ECO:0000313" key="9">
    <source>
        <dbReference type="EMBL" id="MBO8407625.1"/>
    </source>
</evidence>
<dbReference type="PROSITE" id="PS51709">
    <property type="entry name" value="G_TRME"/>
    <property type="match status" value="1"/>
</dbReference>
<feature type="binding site" evidence="6">
    <location>
        <begin position="270"/>
        <end position="273"/>
    </location>
    <ligand>
        <name>GTP</name>
        <dbReference type="ChEBI" id="CHEBI:37565"/>
    </ligand>
</feature>
<dbReference type="GO" id="GO:0030488">
    <property type="term" value="P:tRNA methylation"/>
    <property type="evidence" value="ECO:0007669"/>
    <property type="project" value="TreeGrafter"/>
</dbReference>
<comment type="cofactor">
    <cofactor evidence="6">
        <name>K(+)</name>
        <dbReference type="ChEBI" id="CHEBI:29103"/>
    </cofactor>
    <text evidence="6">Binds 1 potassium ion per subunit.</text>
</comment>
<sequence length="436" mass="46948">MNNNETIFALSSGHGKSGVAVIRVSGDDLYNLFLQITNRKSADSRHAYFANFRDTTGDLIDQVIAVYFAAPHSFTGTDIIEIHSHGAPAVVEKIFEYLRDMGGRMAVPGEFSRRAFYNNKMDLADIDGLAALLDAQTDAQRKSALASMLGGDSEIYNAWRNQMIEVSAYAAAMLDYADDELPANIGKTIHIKTKKLYDEITNAISRYAAVRAIRSGFNVALVGRTNVGKSSLFNAILGANRAIVSDTPGTTRDVVSATIDMGGYMVNLSDTAGIRRATDTVEKQGIERTKTEIENADIIIYVQSATNKIKIPPRPAQNEIYVVNKSDVGKNPPARGAVYVSAKTGDGIKKLITAINKKIAQIATTAESGVAVNARTRGLLTDAAAELKNAITAGTENYDIFAEHTRRAADAIGKILGTITANEVLDATFSQLCLGK</sequence>
<comment type="similarity">
    <text evidence="1 6 7">Belongs to the TRAFAC class TrmE-Era-EngA-EngB-Septin-like GTPase superfamily. TrmE GTPase family.</text>
</comment>
<evidence type="ECO:0000313" key="10">
    <source>
        <dbReference type="Proteomes" id="UP000721442"/>
    </source>
</evidence>
<evidence type="ECO:0000256" key="3">
    <source>
        <dbReference type="ARBA" id="ARBA00022741"/>
    </source>
</evidence>
<keyword evidence="6" id="KW-0378">Hydrolase</keyword>
<feature type="binding site" evidence="6">
    <location>
        <position position="120"/>
    </location>
    <ligand>
        <name>(6S)-5-formyl-5,6,7,8-tetrahydrofolate</name>
        <dbReference type="ChEBI" id="CHEBI:57457"/>
    </ligand>
</feature>
<keyword evidence="4 6" id="KW-0630">Potassium</keyword>